<feature type="transmembrane region" description="Helical" evidence="1">
    <location>
        <begin position="121"/>
        <end position="139"/>
    </location>
</feature>
<proteinExistence type="predicted"/>
<feature type="transmembrane region" description="Helical" evidence="1">
    <location>
        <begin position="329"/>
        <end position="350"/>
    </location>
</feature>
<sequence>MVGWLWGAWWGWMCEVVLVGWGGCGWVYVLGWGLVWFVVVGLVGGWGVVVLGVVGVVFVGGGGSVVGGVLFGGVWLWLWGVGVGFGCVCECVCVMGGEVGGLVVVLGWGGCVGWGGGGVGVGVSLVVVGLVGVVGLFVVRGRWLGGGWLGLVSVRRGGCGWWWWCGWLWCGGVGWVVEGGVLGFSAVWGVGWAVWCMCGSGGGGVRWVGCVVVCGVWGGVWMDWWWDGGGEWFGVLWCWSCVVVVWGGVWGGGWCGCRRVEVRGLGGGAFGWGFAVWGEMCVVGVVGGWWCGWVGVGGFGLGDCLLVLGWGVGRFGFGVVGWKWCKRGAGCCADVGVVGGVVGYGCKSGWGLGVWSGCWRWVVDVVCWRVVGGGVLGWVVSVVWGCVLGVGVFGEWFCRGGLCCVGFGIGGFGVVGLDLGWGDGERVWGGCVCLCLWVDVVVCLRFVVWVGGVCVVLGVVWSCGRGGGGGVVGCVGRVVSCELFGLWCFSGGCCGVGCLCVGVWVVGRVGGGRGGGVCRWVGVGVVVGLVLCCWVVWAGVVGCEVWGDGGGVLFGGVVVVFVGVGVGVGWFWWLWGVEVVEVLVWGGVVGWLWDGRIWVWSVVGNGGEESDW</sequence>
<feature type="transmembrane region" description="Helical" evidence="1">
    <location>
        <begin position="35"/>
        <end position="59"/>
    </location>
</feature>
<name>A0AAV2L9R2_KNICA</name>
<feature type="transmembrane region" description="Helical" evidence="1">
    <location>
        <begin position="370"/>
        <end position="393"/>
    </location>
</feature>
<dbReference type="Proteomes" id="UP001497482">
    <property type="component" value="Chromosome 22"/>
</dbReference>
<keyword evidence="1" id="KW-1133">Transmembrane helix</keyword>
<feature type="transmembrane region" description="Helical" evidence="1">
    <location>
        <begin position="400"/>
        <end position="421"/>
    </location>
</feature>
<feature type="transmembrane region" description="Helical" evidence="1">
    <location>
        <begin position="183"/>
        <end position="200"/>
    </location>
</feature>
<keyword evidence="1" id="KW-0472">Membrane</keyword>
<keyword evidence="1" id="KW-0812">Transmembrane</keyword>
<feature type="transmembrane region" description="Helical" evidence="1">
    <location>
        <begin position="207"/>
        <end position="226"/>
    </location>
</feature>
<feature type="transmembrane region" description="Helical" evidence="1">
    <location>
        <begin position="232"/>
        <end position="257"/>
    </location>
</feature>
<reference evidence="2 3" key="1">
    <citation type="submission" date="2024-04" db="EMBL/GenBank/DDBJ databases">
        <authorList>
            <person name="Waldvogel A.-M."/>
            <person name="Schoenle A."/>
        </authorList>
    </citation>
    <scope>NUCLEOTIDE SEQUENCE [LARGE SCALE GENOMIC DNA]</scope>
</reference>
<organism evidence="2 3">
    <name type="scientific">Knipowitschia caucasica</name>
    <name type="common">Caucasian dwarf goby</name>
    <name type="synonym">Pomatoschistus caucasicus</name>
    <dbReference type="NCBI Taxonomy" id="637954"/>
    <lineage>
        <taxon>Eukaryota</taxon>
        <taxon>Metazoa</taxon>
        <taxon>Chordata</taxon>
        <taxon>Craniata</taxon>
        <taxon>Vertebrata</taxon>
        <taxon>Euteleostomi</taxon>
        <taxon>Actinopterygii</taxon>
        <taxon>Neopterygii</taxon>
        <taxon>Teleostei</taxon>
        <taxon>Neoteleostei</taxon>
        <taxon>Acanthomorphata</taxon>
        <taxon>Gobiaria</taxon>
        <taxon>Gobiiformes</taxon>
        <taxon>Gobioidei</taxon>
        <taxon>Gobiidae</taxon>
        <taxon>Gobiinae</taxon>
        <taxon>Knipowitschia</taxon>
    </lineage>
</organism>
<feature type="transmembrane region" description="Helical" evidence="1">
    <location>
        <begin position="552"/>
        <end position="575"/>
    </location>
</feature>
<evidence type="ECO:0000256" key="1">
    <source>
        <dbReference type="SAM" id="Phobius"/>
    </source>
</evidence>
<feature type="transmembrane region" description="Helical" evidence="1">
    <location>
        <begin position="484"/>
        <end position="506"/>
    </location>
</feature>
<dbReference type="EMBL" id="OZ035844">
    <property type="protein sequence ID" value="CAL1597910.1"/>
    <property type="molecule type" value="Genomic_DNA"/>
</dbReference>
<accession>A0AAV2L9R2</accession>
<protein>
    <submittedName>
        <fullName evidence="2">Uncharacterized protein</fullName>
    </submittedName>
</protein>
<evidence type="ECO:0000313" key="2">
    <source>
        <dbReference type="EMBL" id="CAL1597910.1"/>
    </source>
</evidence>
<keyword evidence="3" id="KW-1185">Reference proteome</keyword>
<feature type="transmembrane region" description="Helical" evidence="1">
    <location>
        <begin position="269"/>
        <end position="290"/>
    </location>
</feature>
<dbReference type="AlphaFoldDB" id="A0AAV2L9R2"/>
<feature type="transmembrane region" description="Helical" evidence="1">
    <location>
        <begin position="92"/>
        <end position="115"/>
    </location>
</feature>
<feature type="transmembrane region" description="Helical" evidence="1">
    <location>
        <begin position="296"/>
        <end position="317"/>
    </location>
</feature>
<feature type="transmembrane region" description="Helical" evidence="1">
    <location>
        <begin position="518"/>
        <end position="540"/>
    </location>
</feature>
<feature type="transmembrane region" description="Helical" evidence="1">
    <location>
        <begin position="65"/>
        <end position="85"/>
    </location>
</feature>
<feature type="transmembrane region" description="Helical" evidence="1">
    <location>
        <begin position="6"/>
        <end position="28"/>
    </location>
</feature>
<gene>
    <name evidence="2" type="ORF">KC01_LOCUS26384</name>
</gene>
<evidence type="ECO:0000313" key="3">
    <source>
        <dbReference type="Proteomes" id="UP001497482"/>
    </source>
</evidence>